<dbReference type="Gene3D" id="3.30.465.10">
    <property type="match status" value="1"/>
</dbReference>
<dbReference type="Gene3D" id="3.30.43.10">
    <property type="entry name" value="Uridine Diphospho-n-acetylenolpyruvylglucosamine Reductase, domain 2"/>
    <property type="match status" value="1"/>
</dbReference>
<dbReference type="PANTHER" id="PTHR42934:SF1">
    <property type="entry name" value="GLYCOLATE OXIDASE SUBUNIT GLCD"/>
    <property type="match status" value="1"/>
</dbReference>
<keyword evidence="2" id="KW-0285">Flavoprotein</keyword>
<dbReference type="Gene3D" id="3.30.70.2190">
    <property type="match status" value="1"/>
</dbReference>
<evidence type="ECO:0000256" key="4">
    <source>
        <dbReference type="ARBA" id="ARBA00023002"/>
    </source>
</evidence>
<reference evidence="6" key="1">
    <citation type="submission" date="2021-01" db="EMBL/GenBank/DDBJ databases">
        <title>Whole genome shotgun sequence of Virgisporangium aliadipatigenens NBRC 105644.</title>
        <authorList>
            <person name="Komaki H."/>
            <person name="Tamura T."/>
        </authorList>
    </citation>
    <scope>NUCLEOTIDE SEQUENCE</scope>
    <source>
        <strain evidence="6">NBRC 105644</strain>
    </source>
</reference>
<dbReference type="InterPro" id="IPR016166">
    <property type="entry name" value="FAD-bd_PCMH"/>
</dbReference>
<dbReference type="InterPro" id="IPR016164">
    <property type="entry name" value="FAD-linked_Oxase-like_C"/>
</dbReference>
<dbReference type="InterPro" id="IPR016169">
    <property type="entry name" value="FAD-bd_PCMH_sub2"/>
</dbReference>
<dbReference type="InterPro" id="IPR051914">
    <property type="entry name" value="FAD-linked_OxidoTrans_Type4"/>
</dbReference>
<protein>
    <submittedName>
        <fullName evidence="6">FAD-binding protein</fullName>
    </submittedName>
</protein>
<dbReference type="InterPro" id="IPR016171">
    <property type="entry name" value="Vanillyl_alc_oxidase_C-sub2"/>
</dbReference>
<dbReference type="Pfam" id="PF02913">
    <property type="entry name" value="FAD-oxidase_C"/>
    <property type="match status" value="1"/>
</dbReference>
<dbReference type="InterPro" id="IPR006094">
    <property type="entry name" value="Oxid_FAD_bind_N"/>
</dbReference>
<dbReference type="InterPro" id="IPR004113">
    <property type="entry name" value="FAD-bd_oxidored_4_C"/>
</dbReference>
<keyword evidence="4" id="KW-0560">Oxidoreductase</keyword>
<keyword evidence="7" id="KW-1185">Reference proteome</keyword>
<evidence type="ECO:0000313" key="6">
    <source>
        <dbReference type="EMBL" id="GIJ45019.1"/>
    </source>
</evidence>
<feature type="domain" description="FAD-binding PCMH-type" evidence="5">
    <location>
        <begin position="42"/>
        <end position="219"/>
    </location>
</feature>
<gene>
    <name evidence="6" type="primary">glcD</name>
    <name evidence="6" type="ORF">Val02_19050</name>
</gene>
<proteinExistence type="predicted"/>
<dbReference type="Gene3D" id="3.30.70.2740">
    <property type="match status" value="1"/>
</dbReference>
<dbReference type="InterPro" id="IPR036318">
    <property type="entry name" value="FAD-bd_PCMH-like_sf"/>
</dbReference>
<dbReference type="RefSeq" id="WP_203898581.1">
    <property type="nucleotide sequence ID" value="NZ_BOPF01000006.1"/>
</dbReference>
<keyword evidence="3" id="KW-0274">FAD</keyword>
<dbReference type="EMBL" id="BOPF01000006">
    <property type="protein sequence ID" value="GIJ45019.1"/>
    <property type="molecule type" value="Genomic_DNA"/>
</dbReference>
<dbReference type="GO" id="GO:0016491">
    <property type="term" value="F:oxidoreductase activity"/>
    <property type="evidence" value="ECO:0007669"/>
    <property type="project" value="UniProtKB-KW"/>
</dbReference>
<evidence type="ECO:0000256" key="3">
    <source>
        <dbReference type="ARBA" id="ARBA00022827"/>
    </source>
</evidence>
<organism evidence="6 7">
    <name type="scientific">Virgisporangium aliadipatigenens</name>
    <dbReference type="NCBI Taxonomy" id="741659"/>
    <lineage>
        <taxon>Bacteria</taxon>
        <taxon>Bacillati</taxon>
        <taxon>Actinomycetota</taxon>
        <taxon>Actinomycetes</taxon>
        <taxon>Micromonosporales</taxon>
        <taxon>Micromonosporaceae</taxon>
        <taxon>Virgisporangium</taxon>
    </lineage>
</organism>
<dbReference type="AlphaFoldDB" id="A0A8J3YGY8"/>
<evidence type="ECO:0000256" key="1">
    <source>
        <dbReference type="ARBA" id="ARBA00001974"/>
    </source>
</evidence>
<evidence type="ECO:0000256" key="2">
    <source>
        <dbReference type="ARBA" id="ARBA00022630"/>
    </source>
</evidence>
<evidence type="ECO:0000259" key="5">
    <source>
        <dbReference type="PROSITE" id="PS51387"/>
    </source>
</evidence>
<sequence length="488" mass="51316">MRPFNVPDDALVDRLRAVVGPDQVLTHPHQLRTYESDGLLQYRQVPAVAVLPGTGAQVQAVVAACAEAGVPWVARGAGSGLSGGALPRGDGVLIVLSRLTRVLEVDLDNGRVCVEPGVTNAAVSAAVAPHYFYPPDPSSQVVCSIGGNVAENSGGAHCFKYGFTTNYVTGLELVLADGEVVTLGGPEPDPAGYDLIGAFVGSEGTLGIATRIWLRVVPVPETVRTLVAFFDSTAQAGQASSDIVHAGVVPAAIEMMDAVTIRAVEEMAHAGYPVGRGAALLVELDGAERECAAQFEEVVAICAAAGSDDVRVGRDDAERALFWRTRKAAFPAMGRVSPNYFVQDGVIPRTRLAEVMGRIEALSQEYGLIVANVFHAGDGNLHPLVCYDGRVEGQAERAEELSGAILAVCLDAGGSITGEHGVGVDKLKYMPKMFGEGDLEAFQRLRCAFDPVGLANPGKVMPTPRLCGEVPGPYKRHPLEIAGLAERF</sequence>
<dbReference type="SUPFAM" id="SSF56176">
    <property type="entry name" value="FAD-binding/transporter-associated domain-like"/>
    <property type="match status" value="1"/>
</dbReference>
<dbReference type="Proteomes" id="UP000619260">
    <property type="component" value="Unassembled WGS sequence"/>
</dbReference>
<dbReference type="SUPFAM" id="SSF55103">
    <property type="entry name" value="FAD-linked oxidases, C-terminal domain"/>
    <property type="match status" value="1"/>
</dbReference>
<name>A0A8J3YGY8_9ACTN</name>
<comment type="cofactor">
    <cofactor evidence="1">
        <name>FAD</name>
        <dbReference type="ChEBI" id="CHEBI:57692"/>
    </cofactor>
</comment>
<dbReference type="GO" id="GO:0071949">
    <property type="term" value="F:FAD binding"/>
    <property type="evidence" value="ECO:0007669"/>
    <property type="project" value="InterPro"/>
</dbReference>
<accession>A0A8J3YGY8</accession>
<dbReference type="PROSITE" id="PS51387">
    <property type="entry name" value="FAD_PCMH"/>
    <property type="match status" value="1"/>
</dbReference>
<dbReference type="Pfam" id="PF01565">
    <property type="entry name" value="FAD_binding_4"/>
    <property type="match status" value="1"/>
</dbReference>
<comment type="caution">
    <text evidence="6">The sequence shown here is derived from an EMBL/GenBank/DDBJ whole genome shotgun (WGS) entry which is preliminary data.</text>
</comment>
<evidence type="ECO:0000313" key="7">
    <source>
        <dbReference type="Proteomes" id="UP000619260"/>
    </source>
</evidence>
<dbReference type="InterPro" id="IPR016167">
    <property type="entry name" value="FAD-bd_PCMH_sub1"/>
</dbReference>
<dbReference type="Gene3D" id="1.10.45.10">
    <property type="entry name" value="Vanillyl-alcohol Oxidase, Chain A, domain 4"/>
    <property type="match status" value="1"/>
</dbReference>
<dbReference type="PANTHER" id="PTHR42934">
    <property type="entry name" value="GLYCOLATE OXIDASE SUBUNIT GLCD"/>
    <property type="match status" value="1"/>
</dbReference>